<evidence type="ECO:0000313" key="1">
    <source>
        <dbReference type="EMBL" id="TGX84249.1"/>
    </source>
</evidence>
<gene>
    <name evidence="1" type="ORF">E5358_01040</name>
</gene>
<dbReference type="EMBL" id="SRZC01000001">
    <property type="protein sequence ID" value="TGX84249.1"/>
    <property type="molecule type" value="Genomic_DNA"/>
</dbReference>
<comment type="caution">
    <text evidence="1">The sequence shown here is derived from an EMBL/GenBank/DDBJ whole genome shotgun (WGS) entry which is preliminary data.</text>
</comment>
<organism evidence="1 2">
    <name type="scientific">Palleniella muris</name>
    <dbReference type="NCBI Taxonomy" id="3038145"/>
    <lineage>
        <taxon>Bacteria</taxon>
        <taxon>Pseudomonadati</taxon>
        <taxon>Bacteroidota</taxon>
        <taxon>Bacteroidia</taxon>
        <taxon>Bacteroidales</taxon>
        <taxon>Prevotellaceae</taxon>
        <taxon>Palleniella</taxon>
    </lineage>
</organism>
<dbReference type="Proteomes" id="UP000308886">
    <property type="component" value="Unassembled WGS sequence"/>
</dbReference>
<sequence length="402" mass="45810">MKKIYGIRVSQPLGDFFIAKIKAKDLLEISTSSVARYNKEGKLVGNQRPLKLPRLKAIANFIKSAEMCFPTSILVAANVDNEGNIIEEQSKRWSIHPTSISDCFEIKIPSEVSSLIIDGQHRLNAFSYTEEQFKDIELVCSIFLDLPNPYQAYLFATINGNQKRVDKSLALELFGYDVEDKPSNTWSPEKLAVYLTRKFNFRKDSPLYQKIKLAPLFSSIEEITDRTKWLLSTAAMVEGTMHLISSNPQKDRDFLAMKRSLWSGTATRSDLGKMESNGKRDTSVLRNLYIENKDEEIYEIIFRYFDAVNEILWKNASADSVITKTIGISVLFDILKAIIENEGIQDSFEKYISLISDVDYTSDYFSLSGGGKVKLRRILKYKLGFLTDADLIESDIKFLQEP</sequence>
<proteinExistence type="predicted"/>
<accession>A0AC61QUB4</accession>
<keyword evidence="2" id="KW-1185">Reference proteome</keyword>
<protein>
    <submittedName>
        <fullName evidence="1">DGQHR domain-containing protein</fullName>
    </submittedName>
</protein>
<evidence type="ECO:0000313" key="2">
    <source>
        <dbReference type="Proteomes" id="UP000308886"/>
    </source>
</evidence>
<reference evidence="1" key="1">
    <citation type="submission" date="2019-04" db="EMBL/GenBank/DDBJ databases">
        <title>Microbes associate with the intestines of laboratory mice.</title>
        <authorList>
            <person name="Navarre W."/>
            <person name="Wong E."/>
            <person name="Huang K."/>
            <person name="Tropini C."/>
            <person name="Ng K."/>
            <person name="Yu B."/>
        </authorList>
    </citation>
    <scope>NUCLEOTIDE SEQUENCE</scope>
    <source>
        <strain evidence="1">NM73_A23</strain>
    </source>
</reference>
<name>A0AC61QUB4_9BACT</name>